<reference evidence="1 2" key="1">
    <citation type="submission" date="2013-08" db="EMBL/GenBank/DDBJ databases">
        <authorList>
            <person name="Durkin A.S."/>
            <person name="Haft D.R."/>
            <person name="McCorrison J."/>
            <person name="Torralba M."/>
            <person name="Gillis M."/>
            <person name="Haft D.H."/>
            <person name="Methe B."/>
            <person name="Sutton G."/>
            <person name="Nelson K.E."/>
        </authorList>
    </citation>
    <scope>NUCLEOTIDE SEQUENCE [LARGE SCALE GENOMIC DNA]</scope>
    <source>
        <strain evidence="1 2">F0067</strain>
    </source>
</reference>
<accession>U2NPM7</accession>
<dbReference type="Proteomes" id="UP000016648">
    <property type="component" value="Unassembled WGS sequence"/>
</dbReference>
<dbReference type="PATRIC" id="fig|1115809.3.peg.890"/>
<evidence type="ECO:0000313" key="2">
    <source>
        <dbReference type="Proteomes" id="UP000016648"/>
    </source>
</evidence>
<proteinExistence type="predicted"/>
<gene>
    <name evidence="1" type="ORF">HMPREF9135_0401</name>
</gene>
<dbReference type="AlphaFoldDB" id="U2NPM7"/>
<keyword evidence="2" id="KW-1185">Reference proteome</keyword>
<sequence length="94" mass="10642">MQYQQQPICSACEAARRCDLLENNYLCSISNNQFGERYNQPTVVICLKTTTFAVSATTGYLGEEPADRCDLLENNYLCSISNNLKVSMMFRVLL</sequence>
<organism evidence="1 2">
    <name type="scientific">Segatella baroniae F0067</name>
    <dbReference type="NCBI Taxonomy" id="1115809"/>
    <lineage>
        <taxon>Bacteria</taxon>
        <taxon>Pseudomonadati</taxon>
        <taxon>Bacteroidota</taxon>
        <taxon>Bacteroidia</taxon>
        <taxon>Bacteroidales</taxon>
        <taxon>Prevotellaceae</taxon>
        <taxon>Segatella</taxon>
    </lineage>
</organism>
<comment type="caution">
    <text evidence="1">The sequence shown here is derived from an EMBL/GenBank/DDBJ whole genome shotgun (WGS) entry which is preliminary data.</text>
</comment>
<evidence type="ECO:0000313" key="1">
    <source>
        <dbReference type="EMBL" id="ERK39985.1"/>
    </source>
</evidence>
<protein>
    <submittedName>
        <fullName evidence="1">Uncharacterized protein</fullName>
    </submittedName>
</protein>
<name>U2NPM7_9BACT</name>
<dbReference type="EMBL" id="AWEY01000008">
    <property type="protein sequence ID" value="ERK39985.1"/>
    <property type="molecule type" value="Genomic_DNA"/>
</dbReference>